<keyword evidence="3" id="KW-1185">Reference proteome</keyword>
<proteinExistence type="predicted"/>
<evidence type="ECO:0000313" key="2">
    <source>
        <dbReference type="EMBL" id="KAL3690149.1"/>
    </source>
</evidence>
<evidence type="ECO:0000313" key="3">
    <source>
        <dbReference type="Proteomes" id="UP001633002"/>
    </source>
</evidence>
<accession>A0ABD3HI94</accession>
<protein>
    <submittedName>
        <fullName evidence="2">Uncharacterized protein</fullName>
    </submittedName>
</protein>
<feature type="compositionally biased region" description="Acidic residues" evidence="1">
    <location>
        <begin position="170"/>
        <end position="179"/>
    </location>
</feature>
<feature type="compositionally biased region" description="Basic and acidic residues" evidence="1">
    <location>
        <begin position="24"/>
        <end position="57"/>
    </location>
</feature>
<feature type="compositionally biased region" description="Basic and acidic residues" evidence="1">
    <location>
        <begin position="388"/>
        <end position="399"/>
    </location>
</feature>
<sequence>MIAEAREKQDKVDRQEHQALLTELEGKHQQLYRRPEPNKPKRQSDIPEAKEENELHPRPQPNEPKQQSESPQPNAKRKLIGTEDLVRSSAIMPIMPGETVRDVVRDLLHVGYAIGLKREDLTQAVQRQLAPLPPPLVQQEVRKLKQPKLEDRSPPGYIDLCRTGNKINDDEPYLEDGEDENRRTPAEDPGSSMLVKHSWGPNHRSKPLFKRGKEWWRAQLLLYGLDAGKSTAKANYLTRMLRSAVKQGLQGPTQTIIDLEDDLNAKFRVQNAEARDKKYLTLETEESRVEFYPVRFWRERFPSKGKRKKNDIVTLAVQSQSVHRVKIATESLGLSVICPDAAEAGSLSKIVVGTDRGAILQLKWQIEEHQKKQMEEKQKKRMEEAANFERKEREAKTPKLEAQVGPGKRTLKDPNHRSKPLFKRGKEWWRGQFLLYGLDAGKSTAKANDLTRMLRSAVKQGLQGPTQTIIDLEDELNAKFRVQNTEARDKYLTLETEESRVEFYPVRFWRERFPSKGKGKQNDIVTLAVQSQFVHRVKTAAESLGLSVICLDAPEAGGLSKIVVRTDRGAILQLKSQMEEKQKEQMEEGANFERKDRETKTPKLEAQVGPGKMILNDVVGEWNVRSSVISELWPDLGTDFQMSIYFHKLVEARDDSDEERSFSDEGRSFCSDGSHDDGATSAKSDETKLVWANFEMGIVSGVLQAKKHFPHNSSFPRGPIPFGWRGREAQGGSIL</sequence>
<feature type="region of interest" description="Disordered" evidence="1">
    <location>
        <begin position="149"/>
        <end position="199"/>
    </location>
</feature>
<dbReference type="Proteomes" id="UP001633002">
    <property type="component" value="Unassembled WGS sequence"/>
</dbReference>
<dbReference type="AlphaFoldDB" id="A0ABD3HI94"/>
<feature type="compositionally biased region" description="Basic and acidic residues" evidence="1">
    <location>
        <begin position="1"/>
        <end position="17"/>
    </location>
</feature>
<feature type="compositionally biased region" description="Polar residues" evidence="1">
    <location>
        <begin position="63"/>
        <end position="73"/>
    </location>
</feature>
<name>A0ABD3HI94_9MARC</name>
<reference evidence="2 3" key="1">
    <citation type="submission" date="2024-09" db="EMBL/GenBank/DDBJ databases">
        <title>Chromosome-scale assembly of Riccia sorocarpa.</title>
        <authorList>
            <person name="Paukszto L."/>
        </authorList>
    </citation>
    <scope>NUCLEOTIDE SEQUENCE [LARGE SCALE GENOMIC DNA]</scope>
    <source>
        <strain evidence="2">LP-2024</strain>
        <tissue evidence="2">Aerial parts of the thallus</tissue>
    </source>
</reference>
<feature type="region of interest" description="Disordered" evidence="1">
    <location>
        <begin position="1"/>
        <end position="80"/>
    </location>
</feature>
<dbReference type="EMBL" id="JBJQOH010000004">
    <property type="protein sequence ID" value="KAL3690149.1"/>
    <property type="molecule type" value="Genomic_DNA"/>
</dbReference>
<feature type="region of interest" description="Disordered" evidence="1">
    <location>
        <begin position="656"/>
        <end position="682"/>
    </location>
</feature>
<gene>
    <name evidence="2" type="ORF">R1sor_016458</name>
</gene>
<feature type="region of interest" description="Disordered" evidence="1">
    <location>
        <begin position="388"/>
        <end position="417"/>
    </location>
</feature>
<comment type="caution">
    <text evidence="2">The sequence shown here is derived from an EMBL/GenBank/DDBJ whole genome shotgun (WGS) entry which is preliminary data.</text>
</comment>
<evidence type="ECO:0000256" key="1">
    <source>
        <dbReference type="SAM" id="MobiDB-lite"/>
    </source>
</evidence>
<organism evidence="2 3">
    <name type="scientific">Riccia sorocarpa</name>
    <dbReference type="NCBI Taxonomy" id="122646"/>
    <lineage>
        <taxon>Eukaryota</taxon>
        <taxon>Viridiplantae</taxon>
        <taxon>Streptophyta</taxon>
        <taxon>Embryophyta</taxon>
        <taxon>Marchantiophyta</taxon>
        <taxon>Marchantiopsida</taxon>
        <taxon>Marchantiidae</taxon>
        <taxon>Marchantiales</taxon>
        <taxon>Ricciaceae</taxon>
        <taxon>Riccia</taxon>
    </lineage>
</organism>